<reference evidence="1 2" key="1">
    <citation type="submission" date="2023-01" db="EMBL/GenBank/DDBJ databases">
        <title>Vibrio sp. KJ40-1 sp.nov, isolated from marine algae.</title>
        <authorList>
            <person name="Butt M."/>
            <person name="Kim J.M.J."/>
            <person name="Jeon C.O.C."/>
        </authorList>
    </citation>
    <scope>NUCLEOTIDE SEQUENCE [LARGE SCALE GENOMIC DNA]</scope>
    <source>
        <strain evidence="1 2">KJ40-1</strain>
    </source>
</reference>
<dbReference type="EMBL" id="JAQLOI010000001">
    <property type="protein sequence ID" value="MDB1123477.1"/>
    <property type="molecule type" value="Genomic_DNA"/>
</dbReference>
<comment type="caution">
    <text evidence="1">The sequence shown here is derived from an EMBL/GenBank/DDBJ whole genome shotgun (WGS) entry which is preliminary data.</text>
</comment>
<gene>
    <name evidence="1" type="ORF">PGX00_07315</name>
</gene>
<dbReference type="InterPro" id="IPR028994">
    <property type="entry name" value="Integrin_alpha_N"/>
</dbReference>
<evidence type="ECO:0000313" key="2">
    <source>
        <dbReference type="Proteomes" id="UP001210678"/>
    </source>
</evidence>
<dbReference type="SUPFAM" id="SSF69318">
    <property type="entry name" value="Integrin alpha N-terminal domain"/>
    <property type="match status" value="1"/>
</dbReference>
<evidence type="ECO:0000313" key="1">
    <source>
        <dbReference type="EMBL" id="MDB1123477.1"/>
    </source>
</evidence>
<sequence>MRLLKQFSYFRNINMSDHCRYWLLYGLMLLCMFFVSNTAQATALQKSITSPDHPLVVESEIIKFLTDNFVQLPEKLITINNNATVYAQYAQPTTRYRHGILGDSIEAEQLVVVRDRIAYTHTVSDKYVFEDIKPRLFDVDNDGELEIITVRTHVTKGAGIMIYKIIDNVLAEFAWVEEIGLANRWLNIVASYDLDSDGTVELAWIQTPHIGGVLKVANIKAGKLEVLSELSGYSNHSIGERNLCLSMVTKTKNTIVFYVPTQDRRQIAGFSFSDNTIQKIENINQPTNFSYPLASQYDFTDVVLEGGFCTGL</sequence>
<protein>
    <submittedName>
        <fullName evidence="1">VCBS repeat-containing protein</fullName>
    </submittedName>
</protein>
<accession>A0ABT4YPJ0</accession>
<proteinExistence type="predicted"/>
<dbReference type="RefSeq" id="WP_272134088.1">
    <property type="nucleotide sequence ID" value="NZ_JAQLOI010000001.1"/>
</dbReference>
<keyword evidence="2" id="KW-1185">Reference proteome</keyword>
<name>A0ABT4YPJ0_9VIBR</name>
<organism evidence="1 2">
    <name type="scientific">Vibrio algarum</name>
    <dbReference type="NCBI Taxonomy" id="3020714"/>
    <lineage>
        <taxon>Bacteria</taxon>
        <taxon>Pseudomonadati</taxon>
        <taxon>Pseudomonadota</taxon>
        <taxon>Gammaproteobacteria</taxon>
        <taxon>Vibrionales</taxon>
        <taxon>Vibrionaceae</taxon>
        <taxon>Vibrio</taxon>
    </lineage>
</organism>
<dbReference type="Proteomes" id="UP001210678">
    <property type="component" value="Unassembled WGS sequence"/>
</dbReference>